<organism evidence="2 3">
    <name type="scientific">Solihabitans fulvus</name>
    <dbReference type="NCBI Taxonomy" id="1892852"/>
    <lineage>
        <taxon>Bacteria</taxon>
        <taxon>Bacillati</taxon>
        <taxon>Actinomycetota</taxon>
        <taxon>Actinomycetes</taxon>
        <taxon>Pseudonocardiales</taxon>
        <taxon>Pseudonocardiaceae</taxon>
        <taxon>Solihabitans</taxon>
    </lineage>
</organism>
<evidence type="ECO:0000259" key="1">
    <source>
        <dbReference type="Pfam" id="PF04149"/>
    </source>
</evidence>
<evidence type="ECO:0000313" key="3">
    <source>
        <dbReference type="Proteomes" id="UP000323454"/>
    </source>
</evidence>
<dbReference type="Proteomes" id="UP000323454">
    <property type="component" value="Unassembled WGS sequence"/>
</dbReference>
<feature type="domain" description="DUF397" evidence="1">
    <location>
        <begin position="22"/>
        <end position="74"/>
    </location>
</feature>
<dbReference type="Pfam" id="PF04149">
    <property type="entry name" value="DUF397"/>
    <property type="match status" value="1"/>
</dbReference>
<dbReference type="EMBL" id="VUOB01000041">
    <property type="protein sequence ID" value="KAA2258813.1"/>
    <property type="molecule type" value="Genomic_DNA"/>
</dbReference>
<accession>A0A5B2X6F4</accession>
<evidence type="ECO:0000313" key="2">
    <source>
        <dbReference type="EMBL" id="KAA2258813.1"/>
    </source>
</evidence>
<dbReference type="InterPro" id="IPR007278">
    <property type="entry name" value="DUF397"/>
</dbReference>
<reference evidence="2 3" key="1">
    <citation type="submission" date="2019-09" db="EMBL/GenBank/DDBJ databases">
        <title>Goodfellowia gen. nov., a new genus of the Pseudonocardineae related to Actinoalloteichus, containing Goodfellowia coeruleoviolacea gen. nov., comb. nov. gen. nov., comb. nov.</title>
        <authorList>
            <person name="Labeda D."/>
        </authorList>
    </citation>
    <scope>NUCLEOTIDE SEQUENCE [LARGE SCALE GENOMIC DNA]</scope>
    <source>
        <strain evidence="2 3">AN110305</strain>
    </source>
</reference>
<protein>
    <submittedName>
        <fullName evidence="2">DUF397 domain-containing protein</fullName>
    </submittedName>
</protein>
<keyword evidence="3" id="KW-1185">Reference proteome</keyword>
<dbReference type="AlphaFoldDB" id="A0A5B2X6F4"/>
<gene>
    <name evidence="2" type="ORF">F0L68_23615</name>
</gene>
<dbReference type="OrthoDB" id="4330022at2"/>
<proteinExistence type="predicted"/>
<reference evidence="2 3" key="2">
    <citation type="submission" date="2019-09" db="EMBL/GenBank/DDBJ databases">
        <authorList>
            <person name="Jin C."/>
        </authorList>
    </citation>
    <scope>NUCLEOTIDE SEQUENCE [LARGE SCALE GENOMIC DNA]</scope>
    <source>
        <strain evidence="2 3">AN110305</strain>
    </source>
</reference>
<name>A0A5B2X6F4_9PSEU</name>
<sequence>MGTQQIWRKSSHTGNENNCVELAWRKASRTEGNNNCVEVAHVPGVAAVRDSKNPSGPVLSFTQAELVGFLSAVKAHRFDG</sequence>
<dbReference type="RefSeq" id="WP_149851836.1">
    <property type="nucleotide sequence ID" value="NZ_VUOB01000041.1"/>
</dbReference>
<comment type="caution">
    <text evidence="2">The sequence shown here is derived from an EMBL/GenBank/DDBJ whole genome shotgun (WGS) entry which is preliminary data.</text>
</comment>